<evidence type="ECO:0000313" key="3">
    <source>
        <dbReference type="Proteomes" id="UP001642484"/>
    </source>
</evidence>
<sequence length="330" mass="37376">EGEVSADNDDAVEFSADGEALEDDEELLDENLPVTFQGGLKGDAGGHHAYIFLRRKDVPRNIVITHDETSGPLLPHDMDIICFVKKNASDSQLSQEAVLAMPYQFMEDIIDQAPTVARPLKLATRGKRAKREKSQAPVSRVFIVKLTLETQVFDDGDEICIPKDIFNPFQHEDSQVEPRHVRAYLKEVNRDEFKKQGNLKQVIRNRPFKFAWGLIFYEHTDGTWKQIEKGHDFNGKRHLVNGWIYPATCDIRTHWEQVSEDTALGVVLRLDEDVHQVPKGSGSADTENHEEVSENIESSPACGLRVGNSDKAKPVARPLRTKRKVVSREW</sequence>
<feature type="region of interest" description="Disordered" evidence="1">
    <location>
        <begin position="277"/>
        <end position="330"/>
    </location>
</feature>
<feature type="compositionally biased region" description="Basic residues" evidence="1">
    <location>
        <begin position="319"/>
        <end position="330"/>
    </location>
</feature>
<protein>
    <submittedName>
        <fullName evidence="2">Uncharacterized protein</fullName>
    </submittedName>
</protein>
<gene>
    <name evidence="2" type="ORF">CCMP2556_LOCUS32990</name>
</gene>
<name>A0ABP0NVD2_9DINO</name>
<comment type="caution">
    <text evidence="2">The sequence shown here is derived from an EMBL/GenBank/DDBJ whole genome shotgun (WGS) entry which is preliminary data.</text>
</comment>
<dbReference type="Proteomes" id="UP001642484">
    <property type="component" value="Unassembled WGS sequence"/>
</dbReference>
<accession>A0ABP0NVD2</accession>
<proteinExistence type="predicted"/>
<keyword evidence="3" id="KW-1185">Reference proteome</keyword>
<evidence type="ECO:0000313" key="2">
    <source>
        <dbReference type="EMBL" id="CAK9067132.1"/>
    </source>
</evidence>
<organism evidence="2 3">
    <name type="scientific">Durusdinium trenchii</name>
    <dbReference type="NCBI Taxonomy" id="1381693"/>
    <lineage>
        <taxon>Eukaryota</taxon>
        <taxon>Sar</taxon>
        <taxon>Alveolata</taxon>
        <taxon>Dinophyceae</taxon>
        <taxon>Suessiales</taxon>
        <taxon>Symbiodiniaceae</taxon>
        <taxon>Durusdinium</taxon>
    </lineage>
</organism>
<dbReference type="EMBL" id="CAXAMN010022180">
    <property type="protein sequence ID" value="CAK9067132.1"/>
    <property type="molecule type" value="Genomic_DNA"/>
</dbReference>
<reference evidence="2 3" key="1">
    <citation type="submission" date="2024-02" db="EMBL/GenBank/DDBJ databases">
        <authorList>
            <person name="Chen Y."/>
            <person name="Shah S."/>
            <person name="Dougan E. K."/>
            <person name="Thang M."/>
            <person name="Chan C."/>
        </authorList>
    </citation>
    <scope>NUCLEOTIDE SEQUENCE [LARGE SCALE GENOMIC DNA]</scope>
</reference>
<feature type="non-terminal residue" evidence="2">
    <location>
        <position position="1"/>
    </location>
</feature>
<evidence type="ECO:0000256" key="1">
    <source>
        <dbReference type="SAM" id="MobiDB-lite"/>
    </source>
</evidence>